<feature type="transmembrane region" description="Helical" evidence="2">
    <location>
        <begin position="85"/>
        <end position="109"/>
    </location>
</feature>
<feature type="compositionally biased region" description="Basic and acidic residues" evidence="1">
    <location>
        <begin position="500"/>
        <end position="520"/>
    </location>
</feature>
<reference evidence="4 5" key="1">
    <citation type="submission" date="2014-09" db="EMBL/GenBank/DDBJ databases">
        <authorList>
            <person name="Ellenberger Sabrina"/>
        </authorList>
    </citation>
    <scope>NUCLEOTIDE SEQUENCE [LARGE SCALE GENOMIC DNA]</scope>
    <source>
        <strain evidence="4 5">CBS 412.66</strain>
    </source>
</reference>
<feature type="transmembrane region" description="Helical" evidence="2">
    <location>
        <begin position="150"/>
        <end position="172"/>
    </location>
</feature>
<dbReference type="AlphaFoldDB" id="A0A0B7MYW0"/>
<feature type="transmembrane region" description="Helical" evidence="2">
    <location>
        <begin position="44"/>
        <end position="65"/>
    </location>
</feature>
<feature type="transmembrane region" description="Helical" evidence="2">
    <location>
        <begin position="12"/>
        <end position="32"/>
    </location>
</feature>
<keyword evidence="2" id="KW-1133">Transmembrane helix</keyword>
<feature type="domain" description="MHYT" evidence="3">
    <location>
        <begin position="9"/>
        <end position="208"/>
    </location>
</feature>
<dbReference type="PROSITE" id="PS50924">
    <property type="entry name" value="MHYT"/>
    <property type="match status" value="1"/>
</dbReference>
<protein>
    <recommendedName>
        <fullName evidence="3">MHYT domain-containing protein</fullName>
    </recommendedName>
</protein>
<accession>A0A0B7MYW0</accession>
<dbReference type="Pfam" id="PF03707">
    <property type="entry name" value="MHYT"/>
    <property type="match status" value="2"/>
</dbReference>
<feature type="transmembrane region" description="Helical" evidence="2">
    <location>
        <begin position="121"/>
        <end position="144"/>
    </location>
</feature>
<feature type="transmembrane region" description="Helical" evidence="2">
    <location>
        <begin position="184"/>
        <end position="205"/>
    </location>
</feature>
<evidence type="ECO:0000256" key="1">
    <source>
        <dbReference type="SAM" id="MobiDB-lite"/>
    </source>
</evidence>
<dbReference type="InterPro" id="IPR005330">
    <property type="entry name" value="MHYT_dom"/>
</dbReference>
<dbReference type="STRING" id="35722.A0A0B7MYW0"/>
<gene>
    <name evidence="4" type="primary">PARPA_01736.1 scaffold 1359</name>
</gene>
<sequence length="959" mass="106186">MGAEAVQSFNGGIIFVSYLISVAGAQTTLELLTRRTHIRGYYNWFLLAAAAFVMGAVSIWSMHFIGNNSMTLIVQAESYQLSYKAGYTFASLVVAIACMFLAFAFVGVTEEAKVSRIIPSGIFAGLGIVCMHYMGQFAIDYFVLVYKIGYLIGAIVIACVAVTVALYIFFKLREKWMNLWYKRLGCACLMALAVCGMHYTALVGTEFYRPNSHGPIPVPKLQTPALIGIISAVIVSACVGLIYISVKAGMKKLPMYTKNTNKRLILDSVIFDPMGRILVKVDGTLPMTEVVHNLELNESKQEFSTSHPLFVRLFETAVHMASLGFTGENRPSGLSGTSSMEAFDVIETQFLDGCQELRRELDFHDYGDIGILGDIVVTTDTISKATHKFAKSSQLFRSSSGSSWSKKVVIQHSDDAEISTPQQNLHYEVDPDGCQRQSTGSGAGKAKLARIAYNRLTHHKKKATVDDEETVIETVNTSSSKRSSGGTTLVISNNNGHHRSSSEETTHQDEVKSVADRLSVEDSDGEDKHIFMVRKLVDEKDVDRLLSQGYRFAEPIFIAKTMGSKLRIPTEHMRHHFEDLLQMCDSVCALTQHGWVPSDDEPAPKPTAFKASTNSSVLVGTFVLVDETKELTNMHILVDKAKRFAFPLVQLSTDKNDVDYPRHLEADQLEFLHALQGHSLFDMANLTQLLLGHKEAKIALPSQDFIRGIEQAAKHLLESTLYSRALYQSSKLHATVLDLPPFALSTGPCQLILFKSFVNTQGAMAAVNHTFSEPLKCVPLTVYRPLCGFITDQAASIYKASSQITTTPTYLMQQQMYRQQTNYESNRTLYSSGGEDDISIQMDTFKDRLEPNTTNINITTTITATPAAEEQDSPAFTAVSDPFSLPPPPRAKRNRFRLTNAPSNNPTIDILSPLQDGSVKTTTSTRNIQSLQAAPLTVLATRDRFWWINPIVEETIHSI</sequence>
<name>A0A0B7MYW0_9FUNG</name>
<dbReference type="PANTHER" id="PTHR35152:SF1">
    <property type="entry name" value="DOMAIN SIGNALLING PROTEIN, PUTATIVE (AFU_ORTHOLOGUE AFUA_5G11310)-RELATED"/>
    <property type="match status" value="1"/>
</dbReference>
<dbReference type="PANTHER" id="PTHR35152">
    <property type="entry name" value="DOMAIN SIGNALLING PROTEIN, PUTATIVE (AFU_ORTHOLOGUE AFUA_5G11310)-RELATED"/>
    <property type="match status" value="1"/>
</dbReference>
<keyword evidence="2" id="KW-0472">Membrane</keyword>
<dbReference type="EMBL" id="LN719426">
    <property type="protein sequence ID" value="CEP08425.1"/>
    <property type="molecule type" value="Genomic_DNA"/>
</dbReference>
<feature type="compositionally biased region" description="Low complexity" evidence="1">
    <location>
        <begin position="477"/>
        <end position="488"/>
    </location>
</feature>
<organism evidence="4 5">
    <name type="scientific">Parasitella parasitica</name>
    <dbReference type="NCBI Taxonomy" id="35722"/>
    <lineage>
        <taxon>Eukaryota</taxon>
        <taxon>Fungi</taxon>
        <taxon>Fungi incertae sedis</taxon>
        <taxon>Mucoromycota</taxon>
        <taxon>Mucoromycotina</taxon>
        <taxon>Mucoromycetes</taxon>
        <taxon>Mucorales</taxon>
        <taxon>Mucorineae</taxon>
        <taxon>Mucoraceae</taxon>
        <taxon>Parasitella</taxon>
    </lineage>
</organism>
<keyword evidence="2" id="KW-0812">Transmembrane</keyword>
<keyword evidence="5" id="KW-1185">Reference proteome</keyword>
<evidence type="ECO:0000259" key="3">
    <source>
        <dbReference type="PROSITE" id="PS50924"/>
    </source>
</evidence>
<proteinExistence type="predicted"/>
<feature type="region of interest" description="Disordered" evidence="1">
    <location>
        <begin position="475"/>
        <end position="520"/>
    </location>
</feature>
<feature type="transmembrane region" description="Helical" evidence="2">
    <location>
        <begin position="225"/>
        <end position="246"/>
    </location>
</feature>
<evidence type="ECO:0000313" key="5">
    <source>
        <dbReference type="Proteomes" id="UP000054107"/>
    </source>
</evidence>
<evidence type="ECO:0000256" key="2">
    <source>
        <dbReference type="SAM" id="Phobius"/>
    </source>
</evidence>
<dbReference type="OrthoDB" id="264015at2759"/>
<dbReference type="Proteomes" id="UP000054107">
    <property type="component" value="Unassembled WGS sequence"/>
</dbReference>
<evidence type="ECO:0000313" key="4">
    <source>
        <dbReference type="EMBL" id="CEP08425.1"/>
    </source>
</evidence>